<evidence type="ECO:0000313" key="1">
    <source>
        <dbReference type="EMBL" id="KAK0302072.1"/>
    </source>
</evidence>
<reference evidence="1" key="1">
    <citation type="submission" date="2021-12" db="EMBL/GenBank/DDBJ databases">
        <title>Black yeast isolated from Biological Soil Crust.</title>
        <authorList>
            <person name="Kurbessoian T."/>
        </authorList>
    </citation>
    <scope>NUCLEOTIDE SEQUENCE</scope>
    <source>
        <strain evidence="1">CCFEE 5208</strain>
    </source>
</reference>
<sequence length="88" mass="9797">MLSKALSKEMRLHRQLDYNGRRAGEAIAVEERGIAQQEAEEFMAELDITSFDPLPWDDRLMMSPSALDAFAPLDPSPGGIASEVVENY</sequence>
<accession>A0AAN6F3M5</accession>
<organism evidence="1 2">
    <name type="scientific">Friedmanniomyces endolithicus</name>
    <dbReference type="NCBI Taxonomy" id="329885"/>
    <lineage>
        <taxon>Eukaryota</taxon>
        <taxon>Fungi</taxon>
        <taxon>Dikarya</taxon>
        <taxon>Ascomycota</taxon>
        <taxon>Pezizomycotina</taxon>
        <taxon>Dothideomycetes</taxon>
        <taxon>Dothideomycetidae</taxon>
        <taxon>Mycosphaerellales</taxon>
        <taxon>Teratosphaeriaceae</taxon>
        <taxon>Friedmanniomyces</taxon>
    </lineage>
</organism>
<protein>
    <submittedName>
        <fullName evidence="1">Uncharacterized protein</fullName>
    </submittedName>
</protein>
<gene>
    <name evidence="1" type="ORF">LTR82_018011</name>
</gene>
<dbReference type="EMBL" id="JASUXU010000220">
    <property type="protein sequence ID" value="KAK0302072.1"/>
    <property type="molecule type" value="Genomic_DNA"/>
</dbReference>
<proteinExistence type="predicted"/>
<name>A0AAN6F3M5_9PEZI</name>
<dbReference type="Proteomes" id="UP001168146">
    <property type="component" value="Unassembled WGS sequence"/>
</dbReference>
<comment type="caution">
    <text evidence="1">The sequence shown here is derived from an EMBL/GenBank/DDBJ whole genome shotgun (WGS) entry which is preliminary data.</text>
</comment>
<dbReference type="AlphaFoldDB" id="A0AAN6F3M5"/>
<evidence type="ECO:0000313" key="2">
    <source>
        <dbReference type="Proteomes" id="UP001168146"/>
    </source>
</evidence>